<dbReference type="RefSeq" id="WP_117393937.1">
    <property type="nucleotide sequence ID" value="NZ_QWDC01000004.1"/>
</dbReference>
<accession>A0A372NQ75</accession>
<dbReference type="Pfam" id="PF13181">
    <property type="entry name" value="TPR_8"/>
    <property type="match status" value="1"/>
</dbReference>
<evidence type="ECO:0000256" key="3">
    <source>
        <dbReference type="PROSITE-ProRule" id="PRU00339"/>
    </source>
</evidence>
<dbReference type="Proteomes" id="UP000264217">
    <property type="component" value="Unassembled WGS sequence"/>
</dbReference>
<dbReference type="PANTHER" id="PTHR44858">
    <property type="entry name" value="TETRATRICOPEPTIDE REPEAT PROTEIN 6"/>
    <property type="match status" value="1"/>
</dbReference>
<name>A0A372NQ75_9SPHI</name>
<dbReference type="AlphaFoldDB" id="A0A372NQ75"/>
<dbReference type="SMART" id="SM00028">
    <property type="entry name" value="TPR"/>
    <property type="match status" value="3"/>
</dbReference>
<dbReference type="EMBL" id="QWDC01000004">
    <property type="protein sequence ID" value="RFZ90525.1"/>
    <property type="molecule type" value="Genomic_DNA"/>
</dbReference>
<comment type="caution">
    <text evidence="5">The sequence shown here is derived from an EMBL/GenBank/DDBJ whole genome shotgun (WGS) entry which is preliminary data.</text>
</comment>
<dbReference type="PROSITE" id="PS50005">
    <property type="entry name" value="TPR"/>
    <property type="match status" value="1"/>
</dbReference>
<keyword evidence="6" id="KW-1185">Reference proteome</keyword>
<feature type="signal peptide" evidence="4">
    <location>
        <begin position="1"/>
        <end position="21"/>
    </location>
</feature>
<evidence type="ECO:0000256" key="4">
    <source>
        <dbReference type="SAM" id="SignalP"/>
    </source>
</evidence>
<evidence type="ECO:0000256" key="1">
    <source>
        <dbReference type="ARBA" id="ARBA00022737"/>
    </source>
</evidence>
<sequence>MNNKCALLLCLLMLSVITGYAQSKRHNADYYFHSAAKYLVSPGDAVTDSIIKSNIALYTKAIQLDHKFYQAYRNRSREYYQLKLYDKAIADLISAIRYAKPKEKWYLYEMRADIYYEINNFKAAVYDLGFVISVDGNVARAYLKRAKAYWQLNLKDKACNDYSKAFKMDPSVADNKEFLICY</sequence>
<dbReference type="InterPro" id="IPR019734">
    <property type="entry name" value="TPR_rpt"/>
</dbReference>
<evidence type="ECO:0000256" key="2">
    <source>
        <dbReference type="ARBA" id="ARBA00022803"/>
    </source>
</evidence>
<evidence type="ECO:0000313" key="5">
    <source>
        <dbReference type="EMBL" id="RFZ90525.1"/>
    </source>
</evidence>
<feature type="repeat" description="TPR" evidence="3">
    <location>
        <begin position="139"/>
        <end position="172"/>
    </location>
</feature>
<dbReference type="InterPro" id="IPR050498">
    <property type="entry name" value="Ycf3"/>
</dbReference>
<keyword evidence="1" id="KW-0677">Repeat</keyword>
<feature type="chain" id="PRO_5016631216" evidence="4">
    <location>
        <begin position="22"/>
        <end position="182"/>
    </location>
</feature>
<evidence type="ECO:0000313" key="6">
    <source>
        <dbReference type="Proteomes" id="UP000264217"/>
    </source>
</evidence>
<protein>
    <submittedName>
        <fullName evidence="5">Uncharacterized protein</fullName>
    </submittedName>
</protein>
<gene>
    <name evidence="5" type="ORF">D0C36_22360</name>
</gene>
<dbReference type="SUPFAM" id="SSF48452">
    <property type="entry name" value="TPR-like"/>
    <property type="match status" value="1"/>
</dbReference>
<keyword evidence="2 3" id="KW-0802">TPR repeat</keyword>
<organism evidence="5 6">
    <name type="scientific">Mucilaginibacter conchicola</name>
    <dbReference type="NCBI Taxonomy" id="2303333"/>
    <lineage>
        <taxon>Bacteria</taxon>
        <taxon>Pseudomonadati</taxon>
        <taxon>Bacteroidota</taxon>
        <taxon>Sphingobacteriia</taxon>
        <taxon>Sphingobacteriales</taxon>
        <taxon>Sphingobacteriaceae</taxon>
        <taxon>Mucilaginibacter</taxon>
    </lineage>
</organism>
<reference evidence="5 6" key="1">
    <citation type="submission" date="2018-08" db="EMBL/GenBank/DDBJ databases">
        <title>Mucilaginibacter sp. MYSH2.</title>
        <authorList>
            <person name="Seo T."/>
        </authorList>
    </citation>
    <scope>NUCLEOTIDE SEQUENCE [LARGE SCALE GENOMIC DNA]</scope>
    <source>
        <strain evidence="5 6">MYSH2</strain>
    </source>
</reference>
<keyword evidence="4" id="KW-0732">Signal</keyword>
<dbReference type="OrthoDB" id="1290858at2"/>
<proteinExistence type="predicted"/>
<dbReference type="InterPro" id="IPR011990">
    <property type="entry name" value="TPR-like_helical_dom_sf"/>
</dbReference>
<dbReference type="Gene3D" id="1.25.40.10">
    <property type="entry name" value="Tetratricopeptide repeat domain"/>
    <property type="match status" value="2"/>
</dbReference>
<dbReference type="PANTHER" id="PTHR44858:SF1">
    <property type="entry name" value="UDP-N-ACETYLGLUCOSAMINE--PEPTIDE N-ACETYLGLUCOSAMINYLTRANSFERASE SPINDLY-RELATED"/>
    <property type="match status" value="1"/>
</dbReference>